<keyword evidence="1" id="KW-1133">Transmembrane helix</keyword>
<dbReference type="AlphaFoldDB" id="A0A512DB89"/>
<sequence>MTKPISPTAHAALDYGLGATLLTAPYLLGLSRRARVFFGGFGALAAVVNAFTDTPLSVRPVIPLQTHRLIDLATDPAYLLVPVLSGIVRERRARTLWLATTALLAANVALTDWDAPTER</sequence>
<accession>A0A512DB89</accession>
<organism evidence="2 3">
    <name type="scientific">Cellulomonas aerilata</name>
    <dbReference type="NCBI Taxonomy" id="515326"/>
    <lineage>
        <taxon>Bacteria</taxon>
        <taxon>Bacillati</taxon>
        <taxon>Actinomycetota</taxon>
        <taxon>Actinomycetes</taxon>
        <taxon>Micrococcales</taxon>
        <taxon>Cellulomonadaceae</taxon>
        <taxon>Cellulomonas</taxon>
    </lineage>
</organism>
<reference evidence="2 3" key="1">
    <citation type="submission" date="2019-07" db="EMBL/GenBank/DDBJ databases">
        <title>Whole genome shotgun sequence of Cellulomonas aerilata NBRC 106308.</title>
        <authorList>
            <person name="Hosoyama A."/>
            <person name="Uohara A."/>
            <person name="Ohji S."/>
            <person name="Ichikawa N."/>
        </authorList>
    </citation>
    <scope>NUCLEOTIDE SEQUENCE [LARGE SCALE GENOMIC DNA]</scope>
    <source>
        <strain evidence="2 3">NBRC 106308</strain>
    </source>
</reference>
<dbReference type="EMBL" id="BJYY01000012">
    <property type="protein sequence ID" value="GEO33754.1"/>
    <property type="molecule type" value="Genomic_DNA"/>
</dbReference>
<dbReference type="Proteomes" id="UP000321181">
    <property type="component" value="Unassembled WGS sequence"/>
</dbReference>
<dbReference type="OrthoDB" id="129082at2"/>
<keyword evidence="3" id="KW-1185">Reference proteome</keyword>
<feature type="transmembrane region" description="Helical" evidence="1">
    <location>
        <begin position="12"/>
        <end position="29"/>
    </location>
</feature>
<name>A0A512DB89_9CELL</name>
<dbReference type="RefSeq" id="WP_146902226.1">
    <property type="nucleotide sequence ID" value="NZ_BAAARM010000002.1"/>
</dbReference>
<proteinExistence type="predicted"/>
<feature type="transmembrane region" description="Helical" evidence="1">
    <location>
        <begin position="36"/>
        <end position="52"/>
    </location>
</feature>
<evidence type="ECO:0000256" key="1">
    <source>
        <dbReference type="SAM" id="Phobius"/>
    </source>
</evidence>
<keyword evidence="1" id="KW-0812">Transmembrane</keyword>
<keyword evidence="1" id="KW-0472">Membrane</keyword>
<evidence type="ECO:0000313" key="2">
    <source>
        <dbReference type="EMBL" id="GEO33754.1"/>
    </source>
</evidence>
<comment type="caution">
    <text evidence="2">The sequence shown here is derived from an EMBL/GenBank/DDBJ whole genome shotgun (WGS) entry which is preliminary data.</text>
</comment>
<protein>
    <submittedName>
        <fullName evidence="2">Uncharacterized protein</fullName>
    </submittedName>
</protein>
<evidence type="ECO:0000313" key="3">
    <source>
        <dbReference type="Proteomes" id="UP000321181"/>
    </source>
</evidence>
<gene>
    <name evidence="2" type="ORF">CAE01nite_14790</name>
</gene>